<name>A0A8J5NSF4_FUSOX</name>
<protein>
    <submittedName>
        <fullName evidence="1">Uncharacterized protein</fullName>
    </submittedName>
</protein>
<sequence>MTEVKTMSRAGRVMPSDVLIGLLAQVAIFDMSSSKYYIMPRDKNTLDELHAFPDFSSLNLASQTPSVISVLEPHSIEGQPGFSFALAAR</sequence>
<comment type="caution">
    <text evidence="1">The sequence shown here is derived from an EMBL/GenBank/DDBJ whole genome shotgun (WGS) entry which is preliminary data.</text>
</comment>
<evidence type="ECO:0000313" key="1">
    <source>
        <dbReference type="EMBL" id="KAG7406020.1"/>
    </source>
</evidence>
<organism evidence="1 2">
    <name type="scientific">Fusarium oxysporum f. sp. rapae</name>
    <dbReference type="NCBI Taxonomy" id="485398"/>
    <lineage>
        <taxon>Eukaryota</taxon>
        <taxon>Fungi</taxon>
        <taxon>Dikarya</taxon>
        <taxon>Ascomycota</taxon>
        <taxon>Pezizomycotina</taxon>
        <taxon>Sordariomycetes</taxon>
        <taxon>Hypocreomycetidae</taxon>
        <taxon>Hypocreales</taxon>
        <taxon>Nectriaceae</taxon>
        <taxon>Fusarium</taxon>
        <taxon>Fusarium oxysporum species complex</taxon>
    </lineage>
</organism>
<gene>
    <name evidence="1" type="ORF">Forpe1208_v013684</name>
</gene>
<accession>A0A8J5NSF4</accession>
<dbReference type="Proteomes" id="UP000694050">
    <property type="component" value="Unassembled WGS sequence"/>
</dbReference>
<evidence type="ECO:0000313" key="2">
    <source>
        <dbReference type="Proteomes" id="UP000694050"/>
    </source>
</evidence>
<reference evidence="1" key="1">
    <citation type="submission" date="2021-04" db="EMBL/GenBank/DDBJ databases">
        <title>First draft genome resource for Brassicaceae pathogens Fusarium oxysporum f. sp. raphani and Fusarium oxysporum f. sp. rapae.</title>
        <authorList>
            <person name="Asai S."/>
        </authorList>
    </citation>
    <scope>NUCLEOTIDE SEQUENCE</scope>
    <source>
        <strain evidence="1">Tf1208</strain>
    </source>
</reference>
<dbReference type="AlphaFoldDB" id="A0A8J5NSF4"/>
<dbReference type="EMBL" id="JAELUQ010000011">
    <property type="protein sequence ID" value="KAG7406020.1"/>
    <property type="molecule type" value="Genomic_DNA"/>
</dbReference>
<proteinExistence type="predicted"/>